<dbReference type="InterPro" id="IPR001810">
    <property type="entry name" value="F-box_dom"/>
</dbReference>
<name>A0AAD4C1U3_BOLED</name>
<organism evidence="2 3">
    <name type="scientific">Boletus edulis BED1</name>
    <dbReference type="NCBI Taxonomy" id="1328754"/>
    <lineage>
        <taxon>Eukaryota</taxon>
        <taxon>Fungi</taxon>
        <taxon>Dikarya</taxon>
        <taxon>Basidiomycota</taxon>
        <taxon>Agaricomycotina</taxon>
        <taxon>Agaricomycetes</taxon>
        <taxon>Agaricomycetidae</taxon>
        <taxon>Boletales</taxon>
        <taxon>Boletineae</taxon>
        <taxon>Boletaceae</taxon>
        <taxon>Boletoideae</taxon>
        <taxon>Boletus</taxon>
    </lineage>
</organism>
<protein>
    <recommendedName>
        <fullName evidence="1">F-box domain-containing protein</fullName>
    </recommendedName>
</protein>
<reference evidence="2" key="1">
    <citation type="submission" date="2019-10" db="EMBL/GenBank/DDBJ databases">
        <authorList>
            <consortium name="DOE Joint Genome Institute"/>
            <person name="Kuo A."/>
            <person name="Miyauchi S."/>
            <person name="Kiss E."/>
            <person name="Drula E."/>
            <person name="Kohler A."/>
            <person name="Sanchez-Garcia M."/>
            <person name="Andreopoulos B."/>
            <person name="Barry K.W."/>
            <person name="Bonito G."/>
            <person name="Buee M."/>
            <person name="Carver A."/>
            <person name="Chen C."/>
            <person name="Cichocki N."/>
            <person name="Clum A."/>
            <person name="Culley D."/>
            <person name="Crous P.W."/>
            <person name="Fauchery L."/>
            <person name="Girlanda M."/>
            <person name="Hayes R."/>
            <person name="Keri Z."/>
            <person name="LaButti K."/>
            <person name="Lipzen A."/>
            <person name="Lombard V."/>
            <person name="Magnuson J."/>
            <person name="Maillard F."/>
            <person name="Morin E."/>
            <person name="Murat C."/>
            <person name="Nolan M."/>
            <person name="Ohm R."/>
            <person name="Pangilinan J."/>
            <person name="Pereira M."/>
            <person name="Perotto S."/>
            <person name="Peter M."/>
            <person name="Riley R."/>
            <person name="Sitrit Y."/>
            <person name="Stielow B."/>
            <person name="Szollosi G."/>
            <person name="Zifcakova L."/>
            <person name="Stursova M."/>
            <person name="Spatafora J.W."/>
            <person name="Tedersoo L."/>
            <person name="Vaario L.-M."/>
            <person name="Yamada A."/>
            <person name="Yan M."/>
            <person name="Wang P."/>
            <person name="Xu J."/>
            <person name="Bruns T."/>
            <person name="Baldrian P."/>
            <person name="Vilgalys R."/>
            <person name="Henrissat B."/>
            <person name="Grigoriev I.V."/>
            <person name="Hibbett D."/>
            <person name="Nagy L.G."/>
            <person name="Martin F.M."/>
        </authorList>
    </citation>
    <scope>NUCLEOTIDE SEQUENCE</scope>
    <source>
        <strain evidence="2">BED1</strain>
    </source>
</reference>
<dbReference type="SUPFAM" id="SSF52047">
    <property type="entry name" value="RNI-like"/>
    <property type="match status" value="1"/>
</dbReference>
<evidence type="ECO:0000259" key="1">
    <source>
        <dbReference type="PROSITE" id="PS50181"/>
    </source>
</evidence>
<evidence type="ECO:0000313" key="2">
    <source>
        <dbReference type="EMBL" id="KAF8445705.1"/>
    </source>
</evidence>
<dbReference type="Gene3D" id="3.80.10.10">
    <property type="entry name" value="Ribonuclease Inhibitor"/>
    <property type="match status" value="1"/>
</dbReference>
<reference evidence="2" key="2">
    <citation type="journal article" date="2020" name="Nat. Commun.">
        <title>Large-scale genome sequencing of mycorrhizal fungi provides insights into the early evolution of symbiotic traits.</title>
        <authorList>
            <person name="Miyauchi S."/>
            <person name="Kiss E."/>
            <person name="Kuo A."/>
            <person name="Drula E."/>
            <person name="Kohler A."/>
            <person name="Sanchez-Garcia M."/>
            <person name="Morin E."/>
            <person name="Andreopoulos B."/>
            <person name="Barry K.W."/>
            <person name="Bonito G."/>
            <person name="Buee M."/>
            <person name="Carver A."/>
            <person name="Chen C."/>
            <person name="Cichocki N."/>
            <person name="Clum A."/>
            <person name="Culley D."/>
            <person name="Crous P.W."/>
            <person name="Fauchery L."/>
            <person name="Girlanda M."/>
            <person name="Hayes R.D."/>
            <person name="Keri Z."/>
            <person name="LaButti K."/>
            <person name="Lipzen A."/>
            <person name="Lombard V."/>
            <person name="Magnuson J."/>
            <person name="Maillard F."/>
            <person name="Murat C."/>
            <person name="Nolan M."/>
            <person name="Ohm R.A."/>
            <person name="Pangilinan J."/>
            <person name="Pereira M.F."/>
            <person name="Perotto S."/>
            <person name="Peter M."/>
            <person name="Pfister S."/>
            <person name="Riley R."/>
            <person name="Sitrit Y."/>
            <person name="Stielow J.B."/>
            <person name="Szollosi G."/>
            <person name="Zifcakova L."/>
            <person name="Stursova M."/>
            <person name="Spatafora J.W."/>
            <person name="Tedersoo L."/>
            <person name="Vaario L.M."/>
            <person name="Yamada A."/>
            <person name="Yan M."/>
            <person name="Wang P."/>
            <person name="Xu J."/>
            <person name="Bruns T."/>
            <person name="Baldrian P."/>
            <person name="Vilgalys R."/>
            <person name="Dunand C."/>
            <person name="Henrissat B."/>
            <person name="Grigoriev I.V."/>
            <person name="Hibbett D."/>
            <person name="Nagy L.G."/>
            <person name="Martin F.M."/>
        </authorList>
    </citation>
    <scope>NUCLEOTIDE SEQUENCE</scope>
    <source>
        <strain evidence="2">BED1</strain>
    </source>
</reference>
<dbReference type="Proteomes" id="UP001194468">
    <property type="component" value="Unassembled WGS sequence"/>
</dbReference>
<dbReference type="AlphaFoldDB" id="A0AAD4C1U3"/>
<dbReference type="PROSITE" id="PS50181">
    <property type="entry name" value="FBOX"/>
    <property type="match status" value="1"/>
</dbReference>
<keyword evidence="3" id="KW-1185">Reference proteome</keyword>
<dbReference type="EMBL" id="WHUW01000005">
    <property type="protein sequence ID" value="KAF8445705.1"/>
    <property type="molecule type" value="Genomic_DNA"/>
</dbReference>
<gene>
    <name evidence="2" type="ORF">L210DRAFT_3473684</name>
</gene>
<comment type="caution">
    <text evidence="2">The sequence shown here is derived from an EMBL/GenBank/DDBJ whole genome shotgun (WGS) entry which is preliminary data.</text>
</comment>
<accession>A0AAD4C1U3</accession>
<feature type="domain" description="F-box" evidence="1">
    <location>
        <begin position="28"/>
        <end position="77"/>
    </location>
</feature>
<dbReference type="InterPro" id="IPR032675">
    <property type="entry name" value="LRR_dom_sf"/>
</dbReference>
<proteinExistence type="predicted"/>
<sequence>MSETILLCPRPLARYGGRFVLLPLLPERLPLKPLPAEIWSRIFTLALSADVLSWCVSLMLVCKSFREVASPLLYSNVKPYTVSGLDKFTLQLHTADQLWDSIRRIPYSTPGRWVQTLNLSGIATTQAFAIDSLLTTLFPLMPFMESMTLPPSLPLSRRALASLTNRDGASNLRILNGICYIAAFSSANSIEEDPIVRLLRTCHQLERLEVIGSGMEPADTELDSQEADEIPAATAKLVLPRLHTLTLLSLPLSTLMHALLNAALPRLRALYLTPYDDVPFPRALTTQFLDIHGTSLSTLSLFTPKSWPTHFHPSPCTLFHTCPNLRHLSLETPLPALVPPDAAESGEALPLQILSIPRPNPEFWRSLETLLPLLPSLNVIRMRDVRWLRRGLNHHAQEAGVQGEMRVWRQRLAKRGICLVDGDWKDMA</sequence>
<evidence type="ECO:0000313" key="3">
    <source>
        <dbReference type="Proteomes" id="UP001194468"/>
    </source>
</evidence>